<feature type="signal peptide" evidence="2">
    <location>
        <begin position="1"/>
        <end position="20"/>
    </location>
</feature>
<reference evidence="4" key="1">
    <citation type="submission" date="2017-02" db="EMBL/GenBank/DDBJ databases">
        <authorList>
            <person name="Dridi B."/>
        </authorList>
    </citation>
    <scope>NUCLEOTIDE SEQUENCE [LARGE SCALE GENOMIC DNA]</scope>
    <source>
        <strain evidence="4">bH819</strain>
    </source>
</reference>
<evidence type="ECO:0008006" key="5">
    <source>
        <dbReference type="Google" id="ProtNLM"/>
    </source>
</evidence>
<evidence type="ECO:0000313" key="3">
    <source>
        <dbReference type="EMBL" id="SLM86819.1"/>
    </source>
</evidence>
<name>A0A1X6WRD7_9ENTE</name>
<evidence type="ECO:0000256" key="2">
    <source>
        <dbReference type="SAM" id="SignalP"/>
    </source>
</evidence>
<dbReference type="RefSeq" id="WP_086952425.1">
    <property type="nucleotide sequence ID" value="NZ_FWFD01000015.1"/>
</dbReference>
<gene>
    <name evidence="3" type="ORF">FM121_12030</name>
</gene>
<organism evidence="3 4">
    <name type="scientific">Vagococcus fluvialis bH819</name>
    <dbReference type="NCBI Taxonomy" id="1255619"/>
    <lineage>
        <taxon>Bacteria</taxon>
        <taxon>Bacillati</taxon>
        <taxon>Bacillota</taxon>
        <taxon>Bacilli</taxon>
        <taxon>Lactobacillales</taxon>
        <taxon>Enterococcaceae</taxon>
        <taxon>Vagococcus</taxon>
    </lineage>
</organism>
<proteinExistence type="predicted"/>
<dbReference type="Proteomes" id="UP000195918">
    <property type="component" value="Unassembled WGS sequence"/>
</dbReference>
<dbReference type="PROSITE" id="PS51257">
    <property type="entry name" value="PROKAR_LIPOPROTEIN"/>
    <property type="match status" value="1"/>
</dbReference>
<evidence type="ECO:0000313" key="4">
    <source>
        <dbReference type="Proteomes" id="UP000195918"/>
    </source>
</evidence>
<feature type="chain" id="PRO_5013230957" description="Lipoprotein" evidence="2">
    <location>
        <begin position="21"/>
        <end position="157"/>
    </location>
</feature>
<evidence type="ECO:0000256" key="1">
    <source>
        <dbReference type="SAM" id="MobiDB-lite"/>
    </source>
</evidence>
<sequence length="157" mass="17659">MNKRNIIFLLALTVVLSACSSNQPKNDLGVNQSSSKKTEESNENGNRLKISDLAGNWQSQHEPEKYYLSIEKKSSDSIEYADNLEGKEPQLLQLESISQDVISALSEDKETRFTFTFSAENTITASFGVNEAFFSDKKQEDRPVGLSKPIEYKKIID</sequence>
<keyword evidence="4" id="KW-1185">Reference proteome</keyword>
<dbReference type="AlphaFoldDB" id="A0A1X6WRD7"/>
<feature type="region of interest" description="Disordered" evidence="1">
    <location>
        <begin position="25"/>
        <end position="57"/>
    </location>
</feature>
<protein>
    <recommendedName>
        <fullName evidence="5">Lipoprotein</fullName>
    </recommendedName>
</protein>
<dbReference type="EMBL" id="FWFD01000015">
    <property type="protein sequence ID" value="SLM86819.1"/>
    <property type="molecule type" value="Genomic_DNA"/>
</dbReference>
<accession>A0A1X6WRD7</accession>
<keyword evidence="2" id="KW-0732">Signal</keyword>